<proteinExistence type="predicted"/>
<sequence length="210" mass="24095">MAVLMGNYGGSQSDYLIHFTRRGNRRHSKSVPVKIQVMSAEERLGSIIRDGAMRLFRPFGAEKPCACFTETTLEHLRYLLNKRGYSPWGIVMTRDQVLDDGGGTVTYTHRESTLTAFRNAGLGHWAVRTGGEVSAVDWTYEREWRIPWHTPQLPLKDRVRAILISNEFWRPVPKDEELPDLWKKSHIWVWRPEAEEGKGAVTQYAPGDLT</sequence>
<protein>
    <submittedName>
        <fullName evidence="1">Uncharacterized protein</fullName>
    </submittedName>
</protein>
<organism evidence="1 2">
    <name type="scientific">Streptomyces olivaceiscleroticus</name>
    <dbReference type="NCBI Taxonomy" id="68245"/>
    <lineage>
        <taxon>Bacteria</taxon>
        <taxon>Bacillati</taxon>
        <taxon>Actinomycetota</taxon>
        <taxon>Actinomycetes</taxon>
        <taxon>Kitasatosporales</taxon>
        <taxon>Streptomycetaceae</taxon>
        <taxon>Streptomyces</taxon>
    </lineage>
</organism>
<evidence type="ECO:0000313" key="2">
    <source>
        <dbReference type="Proteomes" id="UP001500909"/>
    </source>
</evidence>
<dbReference type="Proteomes" id="UP001500909">
    <property type="component" value="Unassembled WGS sequence"/>
</dbReference>
<dbReference type="RefSeq" id="WP_346097691.1">
    <property type="nucleotide sequence ID" value="NZ_BAAABY010000037.1"/>
</dbReference>
<evidence type="ECO:0000313" key="1">
    <source>
        <dbReference type="EMBL" id="GAA0481242.1"/>
    </source>
</evidence>
<accession>A0ABN1APD8</accession>
<reference evidence="1 2" key="1">
    <citation type="journal article" date="2019" name="Int. J. Syst. Evol. Microbiol.">
        <title>The Global Catalogue of Microorganisms (GCM) 10K type strain sequencing project: providing services to taxonomists for standard genome sequencing and annotation.</title>
        <authorList>
            <consortium name="The Broad Institute Genomics Platform"/>
            <consortium name="The Broad Institute Genome Sequencing Center for Infectious Disease"/>
            <person name="Wu L."/>
            <person name="Ma J."/>
        </authorList>
    </citation>
    <scope>NUCLEOTIDE SEQUENCE [LARGE SCALE GENOMIC DNA]</scope>
    <source>
        <strain evidence="1 2">JCM 4805</strain>
    </source>
</reference>
<name>A0ABN1APD8_9ACTN</name>
<comment type="caution">
    <text evidence="1">The sequence shown here is derived from an EMBL/GenBank/DDBJ whole genome shotgun (WGS) entry which is preliminary data.</text>
</comment>
<dbReference type="EMBL" id="BAAABY010000037">
    <property type="protein sequence ID" value="GAA0481242.1"/>
    <property type="molecule type" value="Genomic_DNA"/>
</dbReference>
<gene>
    <name evidence="1" type="ORF">GCM10010361_52500</name>
</gene>
<keyword evidence="2" id="KW-1185">Reference proteome</keyword>